<reference evidence="3 4" key="1">
    <citation type="submission" date="2024-11" db="EMBL/GenBank/DDBJ databases">
        <title>Chromosome-level genome assembly of the freshwater bivalve Anodonta woodiana.</title>
        <authorList>
            <person name="Chen X."/>
        </authorList>
    </citation>
    <scope>NUCLEOTIDE SEQUENCE [LARGE SCALE GENOMIC DNA]</scope>
    <source>
        <strain evidence="3">MN2024</strain>
        <tissue evidence="3">Gills</tissue>
    </source>
</reference>
<keyword evidence="1" id="KW-1133">Transmembrane helix</keyword>
<dbReference type="Proteomes" id="UP001634394">
    <property type="component" value="Unassembled WGS sequence"/>
</dbReference>
<organism evidence="3 4">
    <name type="scientific">Sinanodonta woodiana</name>
    <name type="common">Chinese pond mussel</name>
    <name type="synonym">Anodonta woodiana</name>
    <dbReference type="NCBI Taxonomy" id="1069815"/>
    <lineage>
        <taxon>Eukaryota</taxon>
        <taxon>Metazoa</taxon>
        <taxon>Spiralia</taxon>
        <taxon>Lophotrochozoa</taxon>
        <taxon>Mollusca</taxon>
        <taxon>Bivalvia</taxon>
        <taxon>Autobranchia</taxon>
        <taxon>Heteroconchia</taxon>
        <taxon>Palaeoheterodonta</taxon>
        <taxon>Unionida</taxon>
        <taxon>Unionoidea</taxon>
        <taxon>Unionidae</taxon>
        <taxon>Unioninae</taxon>
        <taxon>Sinanodonta</taxon>
    </lineage>
</organism>
<sequence>MVPWMLISITAGFVFIRSTHGQEDCHRTASDPSSFYTESHRCSYVVSQGGGSEWTGFNCGADHECCDNGCCQTNPGIVLSDIETVGLVLSTTAMFTIIIMMILIYGATFFINYDNNFSKSKKIDTFSKLY</sequence>
<keyword evidence="1" id="KW-0472">Membrane</keyword>
<protein>
    <recommendedName>
        <fullName evidence="5">CX domain-containing protein</fullName>
    </recommendedName>
</protein>
<evidence type="ECO:0000313" key="3">
    <source>
        <dbReference type="EMBL" id="KAL3848289.1"/>
    </source>
</evidence>
<evidence type="ECO:0000256" key="2">
    <source>
        <dbReference type="SAM" id="SignalP"/>
    </source>
</evidence>
<gene>
    <name evidence="3" type="ORF">ACJMK2_019157</name>
</gene>
<accession>A0ABD3UFI8</accession>
<proteinExistence type="predicted"/>
<dbReference type="EMBL" id="JBJQND010000016">
    <property type="protein sequence ID" value="KAL3848289.1"/>
    <property type="molecule type" value="Genomic_DNA"/>
</dbReference>
<comment type="caution">
    <text evidence="3">The sequence shown here is derived from an EMBL/GenBank/DDBJ whole genome shotgun (WGS) entry which is preliminary data.</text>
</comment>
<evidence type="ECO:0000256" key="1">
    <source>
        <dbReference type="SAM" id="Phobius"/>
    </source>
</evidence>
<name>A0ABD3UFI8_SINWO</name>
<keyword evidence="4" id="KW-1185">Reference proteome</keyword>
<keyword evidence="1" id="KW-0812">Transmembrane</keyword>
<feature type="chain" id="PRO_5044853948" description="CX domain-containing protein" evidence="2">
    <location>
        <begin position="22"/>
        <end position="130"/>
    </location>
</feature>
<keyword evidence="2" id="KW-0732">Signal</keyword>
<dbReference type="AlphaFoldDB" id="A0ABD3UFI8"/>
<feature type="signal peptide" evidence="2">
    <location>
        <begin position="1"/>
        <end position="21"/>
    </location>
</feature>
<feature type="transmembrane region" description="Helical" evidence="1">
    <location>
        <begin position="93"/>
        <end position="113"/>
    </location>
</feature>
<evidence type="ECO:0000313" key="4">
    <source>
        <dbReference type="Proteomes" id="UP001634394"/>
    </source>
</evidence>
<evidence type="ECO:0008006" key="5">
    <source>
        <dbReference type="Google" id="ProtNLM"/>
    </source>
</evidence>